<evidence type="ECO:0000313" key="3">
    <source>
        <dbReference type="EMBL" id="NOU79482.1"/>
    </source>
</evidence>
<dbReference type="Gene3D" id="3.40.50.150">
    <property type="entry name" value="Vaccinia Virus protein VP39"/>
    <property type="match status" value="1"/>
</dbReference>
<dbReference type="GO" id="GO:0032259">
    <property type="term" value="P:methylation"/>
    <property type="evidence" value="ECO:0007669"/>
    <property type="project" value="UniProtKB-KW"/>
</dbReference>
<dbReference type="RefSeq" id="WP_171717339.1">
    <property type="nucleotide sequence ID" value="NZ_WHOB01000027.1"/>
</dbReference>
<sequence>MNIWNSSNPVFETDQRGVHIYTAWAGHRRFGYDLIRHMQPGTVVELGTYYGASFFSFCQAVKDQRLNTQCYAVDTWVGDKHAGFYTETFYESVRSAADDFYPGISHLLRMTFDEALREFPDKSIDVLHIDGLHTYEAVKNDYECWLPKLADNGIIMFHDITVTKDDFGVYRLWEELKELYPAVQFEHCFGLGILMPNGCSPITAHMLAKWDKIKPLYP</sequence>
<keyword evidence="2" id="KW-0808">Transferase</keyword>
<dbReference type="SUPFAM" id="SSF53335">
    <property type="entry name" value="S-adenosyl-L-methionine-dependent methyltransferases"/>
    <property type="match status" value="1"/>
</dbReference>
<dbReference type="EMBL" id="WHOB01000027">
    <property type="protein sequence ID" value="NOU79482.1"/>
    <property type="molecule type" value="Genomic_DNA"/>
</dbReference>
<evidence type="ECO:0000256" key="1">
    <source>
        <dbReference type="ARBA" id="ARBA00022603"/>
    </source>
</evidence>
<evidence type="ECO:0000313" key="4">
    <source>
        <dbReference type="Proteomes" id="UP000596857"/>
    </source>
</evidence>
<dbReference type="InterPro" id="IPR029063">
    <property type="entry name" value="SAM-dependent_MTases_sf"/>
</dbReference>
<dbReference type="PANTHER" id="PTHR40048:SF1">
    <property type="entry name" value="RHAMNOSYL O-METHYLTRANSFERASE"/>
    <property type="match status" value="1"/>
</dbReference>
<keyword evidence="1 3" id="KW-0489">Methyltransferase</keyword>
<comment type="caution">
    <text evidence="3">The sequence shown here is derived from an EMBL/GenBank/DDBJ whole genome shotgun (WGS) entry which is preliminary data.</text>
</comment>
<name>A0ABX1YER6_9BACL</name>
<dbReference type="Pfam" id="PF13578">
    <property type="entry name" value="Methyltransf_24"/>
    <property type="match status" value="1"/>
</dbReference>
<organism evidence="3 4">
    <name type="scientific">Paenibacillus phytohabitans</name>
    <dbReference type="NCBI Taxonomy" id="2654978"/>
    <lineage>
        <taxon>Bacteria</taxon>
        <taxon>Bacillati</taxon>
        <taxon>Bacillota</taxon>
        <taxon>Bacilli</taxon>
        <taxon>Bacillales</taxon>
        <taxon>Paenibacillaceae</taxon>
        <taxon>Paenibacillus</taxon>
    </lineage>
</organism>
<gene>
    <name evidence="3" type="ORF">GC101_11395</name>
</gene>
<reference evidence="3 4" key="1">
    <citation type="submission" date="2019-10" db="EMBL/GenBank/DDBJ databases">
        <title>Description of Paenibacillus terricola sp. nov.</title>
        <authorList>
            <person name="Carlier A."/>
            <person name="Qi S."/>
        </authorList>
    </citation>
    <scope>NUCLEOTIDE SEQUENCE [LARGE SCALE GENOMIC DNA]</scope>
    <source>
        <strain evidence="3 4">LMG 31459</strain>
    </source>
</reference>
<dbReference type="PANTHER" id="PTHR40048">
    <property type="entry name" value="RHAMNOSYL O-METHYLTRANSFERASE"/>
    <property type="match status" value="1"/>
</dbReference>
<proteinExistence type="predicted"/>
<evidence type="ECO:0000256" key="2">
    <source>
        <dbReference type="ARBA" id="ARBA00022679"/>
    </source>
</evidence>
<dbReference type="Proteomes" id="UP000596857">
    <property type="component" value="Unassembled WGS sequence"/>
</dbReference>
<dbReference type="GO" id="GO:0008168">
    <property type="term" value="F:methyltransferase activity"/>
    <property type="evidence" value="ECO:0007669"/>
    <property type="project" value="UniProtKB-KW"/>
</dbReference>
<protein>
    <submittedName>
        <fullName evidence="3">Class I SAM-dependent methyltransferase</fullName>
    </submittedName>
</protein>
<keyword evidence="4" id="KW-1185">Reference proteome</keyword>
<accession>A0ABX1YER6</accession>